<dbReference type="AlphaFoldDB" id="A0AAV0FY22"/>
<feature type="compositionally biased region" description="Low complexity" evidence="1">
    <location>
        <begin position="309"/>
        <end position="323"/>
    </location>
</feature>
<protein>
    <recommendedName>
        <fullName evidence="2">Retrotransposon Copia-like N-terminal domain-containing protein</fullName>
    </recommendedName>
</protein>
<dbReference type="PANTHER" id="PTHR37610:SF75">
    <property type="entry name" value="RETROTRANSPOSON COPIA-LIKE N-TERMINAL DOMAIN-CONTAINING PROTEIN"/>
    <property type="match status" value="1"/>
</dbReference>
<dbReference type="InterPro" id="IPR029472">
    <property type="entry name" value="Copia-like_N"/>
</dbReference>
<accession>A0AAV0FY22</accession>
<organism evidence="3 4">
    <name type="scientific">Cuscuta epithymum</name>
    <dbReference type="NCBI Taxonomy" id="186058"/>
    <lineage>
        <taxon>Eukaryota</taxon>
        <taxon>Viridiplantae</taxon>
        <taxon>Streptophyta</taxon>
        <taxon>Embryophyta</taxon>
        <taxon>Tracheophyta</taxon>
        <taxon>Spermatophyta</taxon>
        <taxon>Magnoliopsida</taxon>
        <taxon>eudicotyledons</taxon>
        <taxon>Gunneridae</taxon>
        <taxon>Pentapetalae</taxon>
        <taxon>asterids</taxon>
        <taxon>lamiids</taxon>
        <taxon>Solanales</taxon>
        <taxon>Convolvulaceae</taxon>
        <taxon>Cuscuteae</taxon>
        <taxon>Cuscuta</taxon>
        <taxon>Cuscuta subgen. Cuscuta</taxon>
    </lineage>
</organism>
<sequence length="361" mass="40628">MADPNFDNTSSTGNSSRSGGMTPADNAQSHSINSITSHKLNGSNFMEWSQSVKLFIQGRGKFGYLSGTTIRPDPTKDPVNYNTWEAENAMIMSWLVNSMDTGLGRTYLFLPTANDIWMAVRETYSDLGNSGQLYDIKTQLSKARQGEKSVTKYYTDLQMLWQEMDLYCDYKWSCSRDSALYQKIVEKGRVFDFLVGLNADLDEVRGRILGQDPLPSTREVFSEVRREESRRQVMLGPGVSDAAPTRPEMSAMVTSKPDFNNRFPKKSDRPTCEHCNKVGHIKAKCWKLHGKPADLPRPFDDNKSALQVSQPTPSSPRASPSTPEQSFFSKDNLEQLFKLWTTHQSSSSLALKGPMLGEDDW</sequence>
<proteinExistence type="predicted"/>
<feature type="region of interest" description="Disordered" evidence="1">
    <location>
        <begin position="251"/>
        <end position="270"/>
    </location>
</feature>
<feature type="compositionally biased region" description="Low complexity" evidence="1">
    <location>
        <begin position="8"/>
        <end position="20"/>
    </location>
</feature>
<comment type="caution">
    <text evidence="3">The sequence shown here is derived from an EMBL/GenBank/DDBJ whole genome shotgun (WGS) entry which is preliminary data.</text>
</comment>
<keyword evidence="4" id="KW-1185">Reference proteome</keyword>
<dbReference type="PANTHER" id="PTHR37610">
    <property type="entry name" value="CCHC-TYPE DOMAIN-CONTAINING PROTEIN"/>
    <property type="match status" value="1"/>
</dbReference>
<feature type="region of interest" description="Disordered" evidence="1">
    <location>
        <begin position="296"/>
        <end position="328"/>
    </location>
</feature>
<feature type="non-terminal residue" evidence="3">
    <location>
        <position position="361"/>
    </location>
</feature>
<evidence type="ECO:0000259" key="2">
    <source>
        <dbReference type="Pfam" id="PF14244"/>
    </source>
</evidence>
<evidence type="ECO:0000313" key="3">
    <source>
        <dbReference type="EMBL" id="CAH9140123.1"/>
    </source>
</evidence>
<evidence type="ECO:0000256" key="1">
    <source>
        <dbReference type="SAM" id="MobiDB-lite"/>
    </source>
</evidence>
<feature type="domain" description="Retrotransposon Copia-like N-terminal" evidence="2">
    <location>
        <begin position="34"/>
        <end position="73"/>
    </location>
</feature>
<dbReference type="EMBL" id="CAMAPF010001022">
    <property type="protein sequence ID" value="CAH9140123.1"/>
    <property type="molecule type" value="Genomic_DNA"/>
</dbReference>
<reference evidence="3" key="1">
    <citation type="submission" date="2022-07" db="EMBL/GenBank/DDBJ databases">
        <authorList>
            <person name="Macas J."/>
            <person name="Novak P."/>
            <person name="Neumann P."/>
        </authorList>
    </citation>
    <scope>NUCLEOTIDE SEQUENCE</scope>
</reference>
<dbReference type="Proteomes" id="UP001152523">
    <property type="component" value="Unassembled WGS sequence"/>
</dbReference>
<feature type="region of interest" description="Disordered" evidence="1">
    <location>
        <begin position="1"/>
        <end position="29"/>
    </location>
</feature>
<name>A0AAV0FY22_9ASTE</name>
<evidence type="ECO:0000313" key="4">
    <source>
        <dbReference type="Proteomes" id="UP001152523"/>
    </source>
</evidence>
<dbReference type="Pfam" id="PF14244">
    <property type="entry name" value="Retrotran_gag_3"/>
    <property type="match status" value="1"/>
</dbReference>
<gene>
    <name evidence="3" type="ORF">CEPIT_LOCUS38105</name>
</gene>